<dbReference type="Pfam" id="PF00326">
    <property type="entry name" value="Peptidase_S9"/>
    <property type="match status" value="1"/>
</dbReference>
<evidence type="ECO:0000313" key="6">
    <source>
        <dbReference type="Proteomes" id="UP000005984"/>
    </source>
</evidence>
<dbReference type="Gene3D" id="3.40.50.1820">
    <property type="entry name" value="alpha/beta hydrolase"/>
    <property type="match status" value="1"/>
</dbReference>
<dbReference type="SUPFAM" id="SSF82171">
    <property type="entry name" value="DPP6 N-terminal domain-like"/>
    <property type="match status" value="1"/>
</dbReference>
<dbReference type="PANTHER" id="PTHR42776">
    <property type="entry name" value="SERINE PEPTIDASE S9 FAMILY MEMBER"/>
    <property type="match status" value="1"/>
</dbReference>
<dbReference type="InterPro" id="IPR029058">
    <property type="entry name" value="AB_hydrolase_fold"/>
</dbReference>
<evidence type="ECO:0000256" key="3">
    <source>
        <dbReference type="ARBA" id="ARBA00022801"/>
    </source>
</evidence>
<evidence type="ECO:0000256" key="1">
    <source>
        <dbReference type="ARBA" id="ARBA00010040"/>
    </source>
</evidence>
<dbReference type="eggNOG" id="COG1506">
    <property type="taxonomic scope" value="Bacteria"/>
</dbReference>
<dbReference type="STRING" id="525254.HMPREF0072_1830"/>
<comment type="similarity">
    <text evidence="1">Belongs to the peptidase S9C family.</text>
</comment>
<evidence type="ECO:0000313" key="5">
    <source>
        <dbReference type="EMBL" id="EEI85623.1"/>
    </source>
</evidence>
<reference evidence="5 6" key="1">
    <citation type="submission" date="2008-10" db="EMBL/GenBank/DDBJ databases">
        <authorList>
            <person name="Qin X."/>
            <person name="Bachman B."/>
            <person name="Battles P."/>
            <person name="Bell A."/>
            <person name="Bess C."/>
            <person name="Bickham C."/>
            <person name="Chaboub L."/>
            <person name="Chen D."/>
            <person name="Coyle M."/>
            <person name="Deiros D.R."/>
            <person name="Dinh H."/>
            <person name="Forbes L."/>
            <person name="Fowler G."/>
            <person name="Francisco L."/>
            <person name="Fu Q."/>
            <person name="Gubbala S."/>
            <person name="Hale W."/>
            <person name="Han Y."/>
            <person name="Hemphill L."/>
            <person name="Highlander S.K."/>
            <person name="Hirani K."/>
            <person name="Hogues M."/>
            <person name="Jackson L."/>
            <person name="Jakkamsetti A."/>
            <person name="Javaid M."/>
            <person name="Jiang H."/>
            <person name="Korchina V."/>
            <person name="Kovar C."/>
            <person name="Lara F."/>
            <person name="Lee S."/>
            <person name="Mata R."/>
            <person name="Mathew T."/>
            <person name="Moen C."/>
            <person name="Morales K."/>
            <person name="Munidasa M."/>
            <person name="Nazareth L."/>
            <person name="Ngo R."/>
            <person name="Nguyen L."/>
            <person name="Okwuonu G."/>
            <person name="Ongeri F."/>
            <person name="Patil S."/>
            <person name="Petrosino J."/>
            <person name="Pham C."/>
            <person name="Pham P."/>
            <person name="Pu L.-L."/>
            <person name="Puazo M."/>
            <person name="Raj R."/>
            <person name="Reid J."/>
            <person name="Rouhana J."/>
            <person name="Saada N."/>
            <person name="Shang Y."/>
            <person name="Simmons D."/>
            <person name="Thornton R."/>
            <person name="Warren J."/>
            <person name="Weissenberger G."/>
            <person name="Zhang J."/>
            <person name="Zhang L."/>
            <person name="Zhou C."/>
            <person name="Zhu D."/>
            <person name="Muzny D."/>
            <person name="Worley K."/>
            <person name="Gibbs R."/>
        </authorList>
    </citation>
    <scope>NUCLEOTIDE SEQUENCE [LARGE SCALE GENOMIC DNA]</scope>
    <source>
        <strain evidence="5 6">ATCC 51172</strain>
    </source>
</reference>
<dbReference type="FunFam" id="3.40.50.1820:FF:000028">
    <property type="entry name" value="S9 family peptidase"/>
    <property type="match status" value="1"/>
</dbReference>
<name>C2BHL0_9FIRM</name>
<dbReference type="PANTHER" id="PTHR42776:SF27">
    <property type="entry name" value="DIPEPTIDYL PEPTIDASE FAMILY MEMBER 6"/>
    <property type="match status" value="1"/>
</dbReference>
<keyword evidence="2" id="KW-0645">Protease</keyword>
<sequence>MSHGDNFFRYNFYNYIKFRITLVIKYSFRITERKKKQGLKKRGAWPLLFFLCPNGKICCFVSQSLRFAAFLMDKRWLLLVILYDYLQIYSSSSISLYSSPNPKGYSYIIKNKGEFMTQINDLFDYEFLSGIYVSNDDNKIAYKKTQANLKDNKYDTDLYLYEKDLGKSYRLTDKKSASLCSFDGNSNLIYKYDSDDCYDYFYKNDGYGLGELAFKIDKDVKSLKWLKDDTYLLSASPKKSEEEKKAEKENEAYEEVTTLPFWLNGAGYLKKETVYYYLYDLKANKLTEIIKSDKDNEVSGLDISEDLGKIAYVRSHSDANDVMEFRESIILKDLKTEEEKILVDKGYATYTLHFIEDRLIFVGTDMKKGGINEDAFIYEVDFDGNLKMVNDENFDKSFGNSIGTDARAEGNRTFQVHKNRLYFIATEFEEAKLYSIDLKGDLRKELDGCVEGFFVTDEDIYYLEMGPDHLAELKIKSKDQSLISNKIENVLPIEEFTFDSNGDNLRGYVLLPKDFDPKKKYPTILSVHGGPKTELSDIFHHEHQMLASNGYIIIYTNPHGSSGRGVKFSDIRGHYGDIDFDDLMNFVDLAIKKYPQIDKDKMGVYGGSYGGFMTNWTIGHTDRFKAAVSQRSISNWTSFYGVSDIGYYFATDQTGANPWDSLEKMWDQSPIKYANKAKTPTLFIHADCDYRCPLEQGIQMYAKLKLNGVDTRMVVFHGENHELSRSGKPKARVKRLTEIKTWFDKHLKDENKKA</sequence>
<keyword evidence="6" id="KW-1185">Reference proteome</keyword>
<dbReference type="EMBL" id="ABYO01000248">
    <property type="protein sequence ID" value="EEI85623.1"/>
    <property type="molecule type" value="Genomic_DNA"/>
</dbReference>
<keyword evidence="3 5" id="KW-0378">Hydrolase</keyword>
<dbReference type="GO" id="GO:0004252">
    <property type="term" value="F:serine-type endopeptidase activity"/>
    <property type="evidence" value="ECO:0007669"/>
    <property type="project" value="TreeGrafter"/>
</dbReference>
<dbReference type="GO" id="GO:0006508">
    <property type="term" value="P:proteolysis"/>
    <property type="evidence" value="ECO:0007669"/>
    <property type="project" value="UniProtKB-KW"/>
</dbReference>
<dbReference type="AlphaFoldDB" id="C2BHL0"/>
<dbReference type="InterPro" id="IPR001375">
    <property type="entry name" value="Peptidase_S9_cat"/>
</dbReference>
<dbReference type="SUPFAM" id="SSF53474">
    <property type="entry name" value="alpha/beta-Hydrolases"/>
    <property type="match status" value="1"/>
</dbReference>
<comment type="caution">
    <text evidence="5">The sequence shown here is derived from an EMBL/GenBank/DDBJ whole genome shotgun (WGS) entry which is preliminary data.</text>
</comment>
<feature type="domain" description="Peptidase S9 prolyl oligopeptidase catalytic" evidence="4">
    <location>
        <begin position="539"/>
        <end position="749"/>
    </location>
</feature>
<evidence type="ECO:0000259" key="4">
    <source>
        <dbReference type="Pfam" id="PF00326"/>
    </source>
</evidence>
<gene>
    <name evidence="5" type="ORF">HMPREF0072_1830</name>
</gene>
<dbReference type="HOGENOM" id="CLU_008615_2_2_9"/>
<evidence type="ECO:0000256" key="2">
    <source>
        <dbReference type="ARBA" id="ARBA00022670"/>
    </source>
</evidence>
<accession>C2BHL0</accession>
<organism evidence="5 6">
    <name type="scientific">Anaerococcus lactolyticus ATCC 51172</name>
    <dbReference type="NCBI Taxonomy" id="525254"/>
    <lineage>
        <taxon>Bacteria</taxon>
        <taxon>Bacillati</taxon>
        <taxon>Bacillota</taxon>
        <taxon>Tissierellia</taxon>
        <taxon>Tissierellales</taxon>
        <taxon>Peptoniphilaceae</taxon>
        <taxon>Anaerococcus</taxon>
    </lineage>
</organism>
<dbReference type="Proteomes" id="UP000005984">
    <property type="component" value="Unassembled WGS sequence"/>
</dbReference>
<dbReference type="EC" id="3.4.-.-" evidence="5"/>
<proteinExistence type="inferred from homology"/>
<protein>
    <submittedName>
        <fullName evidence="5">Peptidase, S9A/B/C family, catalytic domain protein</fullName>
        <ecNumber evidence="5">3.4.-.-</ecNumber>
    </submittedName>
</protein>